<evidence type="ECO:0000256" key="4">
    <source>
        <dbReference type="RuleBase" id="RU003560"/>
    </source>
</evidence>
<keyword evidence="2 4" id="KW-0663">Pyridoxal phosphate</keyword>
<keyword evidence="6" id="KW-1185">Reference proteome</keyword>
<dbReference type="PANTHER" id="PTHR45688">
    <property type="match status" value="1"/>
</dbReference>
<reference evidence="5 6" key="1">
    <citation type="submission" date="2019-06" db="EMBL/GenBank/DDBJ databases">
        <title>Sequencing the genomes of 1000 actinobacteria strains.</title>
        <authorList>
            <person name="Klenk H.-P."/>
        </authorList>
    </citation>
    <scope>NUCLEOTIDE SEQUENCE [LARGE SCALE GENOMIC DNA]</scope>
    <source>
        <strain evidence="5 6">DSM 45679</strain>
    </source>
</reference>
<comment type="similarity">
    <text evidence="1 4">Belongs to the class-III pyridoxal-phosphate-dependent aminotransferase family.</text>
</comment>
<proteinExistence type="inferred from homology"/>
<gene>
    <name evidence="5" type="ORF">FB471_2509</name>
</gene>
<name>A0A542DIC3_AMYCI</name>
<dbReference type="InterPro" id="IPR015422">
    <property type="entry name" value="PyrdxlP-dep_Trfase_small"/>
</dbReference>
<evidence type="ECO:0000256" key="3">
    <source>
        <dbReference type="ARBA" id="ARBA00023194"/>
    </source>
</evidence>
<dbReference type="Gene3D" id="3.90.1150.10">
    <property type="entry name" value="Aspartate Aminotransferase, domain 1"/>
    <property type="match status" value="1"/>
</dbReference>
<dbReference type="Pfam" id="PF00202">
    <property type="entry name" value="Aminotran_3"/>
    <property type="match status" value="1"/>
</dbReference>
<dbReference type="GO" id="GO:0017000">
    <property type="term" value="P:antibiotic biosynthetic process"/>
    <property type="evidence" value="ECO:0007669"/>
    <property type="project" value="UniProtKB-KW"/>
</dbReference>
<comment type="caution">
    <text evidence="5">The sequence shown here is derived from an EMBL/GenBank/DDBJ whole genome shotgun (WGS) entry which is preliminary data.</text>
</comment>
<keyword evidence="5" id="KW-0670">Pyruvate</keyword>
<dbReference type="PROSITE" id="PS00600">
    <property type="entry name" value="AA_TRANSFER_CLASS_3"/>
    <property type="match status" value="1"/>
</dbReference>
<evidence type="ECO:0000313" key="6">
    <source>
        <dbReference type="Proteomes" id="UP000320876"/>
    </source>
</evidence>
<accession>A0A542DIC3</accession>
<organism evidence="5 6">
    <name type="scientific">Amycolatopsis cihanbeyliensis</name>
    <dbReference type="NCBI Taxonomy" id="1128664"/>
    <lineage>
        <taxon>Bacteria</taxon>
        <taxon>Bacillati</taxon>
        <taxon>Actinomycetota</taxon>
        <taxon>Actinomycetes</taxon>
        <taxon>Pseudonocardiales</taxon>
        <taxon>Pseudonocardiaceae</taxon>
        <taxon>Amycolatopsis</taxon>
    </lineage>
</organism>
<dbReference type="CDD" id="cd00610">
    <property type="entry name" value="OAT_like"/>
    <property type="match status" value="1"/>
</dbReference>
<dbReference type="Proteomes" id="UP000320876">
    <property type="component" value="Unassembled WGS sequence"/>
</dbReference>
<dbReference type="OrthoDB" id="9801834at2"/>
<dbReference type="InterPro" id="IPR015424">
    <property type="entry name" value="PyrdxlP-dep_Trfase"/>
</dbReference>
<evidence type="ECO:0000313" key="5">
    <source>
        <dbReference type="EMBL" id="TQJ02764.1"/>
    </source>
</evidence>
<dbReference type="GO" id="GO:0030170">
    <property type="term" value="F:pyridoxal phosphate binding"/>
    <property type="evidence" value="ECO:0007669"/>
    <property type="project" value="InterPro"/>
</dbReference>
<protein>
    <submittedName>
        <fullName evidence="5">2,2-dialkylglycine decarboxylase (Pyruvate)</fullName>
    </submittedName>
</protein>
<keyword evidence="3" id="KW-0045">Antibiotic biosynthesis</keyword>
<dbReference type="GO" id="GO:0008483">
    <property type="term" value="F:transaminase activity"/>
    <property type="evidence" value="ECO:0007669"/>
    <property type="project" value="InterPro"/>
</dbReference>
<dbReference type="AlphaFoldDB" id="A0A542DIC3"/>
<dbReference type="InterPro" id="IPR015421">
    <property type="entry name" value="PyrdxlP-dep_Trfase_major"/>
</dbReference>
<dbReference type="InterPro" id="IPR005814">
    <property type="entry name" value="Aminotrans_3"/>
</dbReference>
<evidence type="ECO:0000256" key="1">
    <source>
        <dbReference type="ARBA" id="ARBA00008954"/>
    </source>
</evidence>
<dbReference type="SUPFAM" id="SSF53383">
    <property type="entry name" value="PLP-dependent transferases"/>
    <property type="match status" value="1"/>
</dbReference>
<dbReference type="EMBL" id="VFML01000001">
    <property type="protein sequence ID" value="TQJ02764.1"/>
    <property type="molecule type" value="Genomic_DNA"/>
</dbReference>
<evidence type="ECO:0000256" key="2">
    <source>
        <dbReference type="ARBA" id="ARBA00022898"/>
    </source>
</evidence>
<dbReference type="RefSeq" id="WP_141998000.1">
    <property type="nucleotide sequence ID" value="NZ_VFML01000001.1"/>
</dbReference>
<sequence>MLSETAGADPERHLIRYSGHSAFTPEIIASAAGTSVFTESGRELLDFTSGQMSAILGHSHPAIVATVREQIAALDHLHSGMLSRPVVELTRRLAGTVPEPLTKALLLTTGAESNEAAVRMAKLVTGRHEVVAFARSWHGMTQAAANATYSAGRRGYGPAGPGNFALPVPHRFHPDIVDAEGSLDWRRQLDLGFDLIDAQSVGSLAACLVEPILSSGGVVELPPGYLAALAQKCRERDMLLILDEAQTGLCRTGDWYAFEHDGVVPDILTLSKTLGAGLPLAAVLTSAEIEQRAHDRGFLFLTTHVNDPLPAAVGNTVLDVLAREHLDARARRLGSTLRGGLDELAARHEVIGDVRGRGLLLGVELLGDHVLGAGGADRLGAAVTRRCFELGLHMNIVQLPGMGGTFRIAPPLTASEDEIARGVAILDEALTDTTRDL</sequence>
<dbReference type="Gene3D" id="3.40.640.10">
    <property type="entry name" value="Type I PLP-dependent aspartate aminotransferase-like (Major domain)"/>
    <property type="match status" value="1"/>
</dbReference>
<dbReference type="PANTHER" id="PTHR45688:SF13">
    <property type="entry name" value="ALANINE--GLYOXYLATE AMINOTRANSFERASE 2-LIKE"/>
    <property type="match status" value="1"/>
</dbReference>
<dbReference type="InterPro" id="IPR049704">
    <property type="entry name" value="Aminotrans_3_PPA_site"/>
</dbReference>